<proteinExistence type="predicted"/>
<dbReference type="Proteomes" id="UP000014500">
    <property type="component" value="Unassembled WGS sequence"/>
</dbReference>
<accession>T1ILL1</accession>
<evidence type="ECO:0000313" key="1">
    <source>
        <dbReference type="EnsemblMetazoa" id="SMAR001844-PA"/>
    </source>
</evidence>
<evidence type="ECO:0000313" key="2">
    <source>
        <dbReference type="Proteomes" id="UP000014500"/>
    </source>
</evidence>
<organism evidence="1 2">
    <name type="scientific">Strigamia maritima</name>
    <name type="common">European centipede</name>
    <name type="synonym">Geophilus maritimus</name>
    <dbReference type="NCBI Taxonomy" id="126957"/>
    <lineage>
        <taxon>Eukaryota</taxon>
        <taxon>Metazoa</taxon>
        <taxon>Ecdysozoa</taxon>
        <taxon>Arthropoda</taxon>
        <taxon>Myriapoda</taxon>
        <taxon>Chilopoda</taxon>
        <taxon>Pleurostigmophora</taxon>
        <taxon>Geophilomorpha</taxon>
        <taxon>Linotaeniidae</taxon>
        <taxon>Strigamia</taxon>
    </lineage>
</organism>
<sequence>MIKMMMAIVQLSSSKLKKLRLLKQLLQMMCGNL</sequence>
<dbReference type="AlphaFoldDB" id="T1ILL1"/>
<dbReference type="HOGENOM" id="CLU_3385315_0_0_1"/>
<dbReference type="EnsemblMetazoa" id="SMAR001844-RA">
    <property type="protein sequence ID" value="SMAR001844-PA"/>
    <property type="gene ID" value="SMAR001844"/>
</dbReference>
<name>T1ILL1_STRMM</name>
<reference evidence="1" key="2">
    <citation type="submission" date="2015-02" db="UniProtKB">
        <authorList>
            <consortium name="EnsemblMetazoa"/>
        </authorList>
    </citation>
    <scope>IDENTIFICATION</scope>
</reference>
<keyword evidence="2" id="KW-1185">Reference proteome</keyword>
<dbReference type="EMBL" id="JH430846">
    <property type="status" value="NOT_ANNOTATED_CDS"/>
    <property type="molecule type" value="Genomic_DNA"/>
</dbReference>
<reference evidence="2" key="1">
    <citation type="submission" date="2011-05" db="EMBL/GenBank/DDBJ databases">
        <authorList>
            <person name="Richards S.R."/>
            <person name="Qu J."/>
            <person name="Jiang H."/>
            <person name="Jhangiani S.N."/>
            <person name="Agravi P."/>
            <person name="Goodspeed R."/>
            <person name="Gross S."/>
            <person name="Mandapat C."/>
            <person name="Jackson L."/>
            <person name="Mathew T."/>
            <person name="Pu L."/>
            <person name="Thornton R."/>
            <person name="Saada N."/>
            <person name="Wilczek-Boney K.B."/>
            <person name="Lee S."/>
            <person name="Kovar C."/>
            <person name="Wu Y."/>
            <person name="Scherer S.E."/>
            <person name="Worley K.C."/>
            <person name="Muzny D.M."/>
            <person name="Gibbs R."/>
        </authorList>
    </citation>
    <scope>NUCLEOTIDE SEQUENCE</scope>
    <source>
        <strain evidence="2">Brora</strain>
    </source>
</reference>
<protein>
    <submittedName>
        <fullName evidence="1">Uncharacterized protein</fullName>
    </submittedName>
</protein>